<accession>A0ABW7I5K0</accession>
<comment type="caution">
    <text evidence="1">The sequence shown here is derived from an EMBL/GenBank/DDBJ whole genome shotgun (WGS) entry which is preliminary data.</text>
</comment>
<protein>
    <submittedName>
        <fullName evidence="1">Uncharacterized protein</fullName>
    </submittedName>
</protein>
<organism evidence="1 2">
    <name type="scientific">Roseovarius aquimarinus</name>
    <dbReference type="NCBI Taxonomy" id="1229156"/>
    <lineage>
        <taxon>Bacteria</taxon>
        <taxon>Pseudomonadati</taxon>
        <taxon>Pseudomonadota</taxon>
        <taxon>Alphaproteobacteria</taxon>
        <taxon>Rhodobacterales</taxon>
        <taxon>Roseobacteraceae</taxon>
        <taxon>Roseovarius</taxon>
    </lineage>
</organism>
<dbReference type="RefSeq" id="WP_377167960.1">
    <property type="nucleotide sequence ID" value="NZ_JBHTJC010000001.1"/>
</dbReference>
<evidence type="ECO:0000313" key="1">
    <source>
        <dbReference type="EMBL" id="MFH0253293.1"/>
    </source>
</evidence>
<gene>
    <name evidence="1" type="ORF">ACGRVM_05290</name>
</gene>
<dbReference type="Proteomes" id="UP001607157">
    <property type="component" value="Unassembled WGS sequence"/>
</dbReference>
<proteinExistence type="predicted"/>
<dbReference type="EMBL" id="JBIHMM010000001">
    <property type="protein sequence ID" value="MFH0253293.1"/>
    <property type="molecule type" value="Genomic_DNA"/>
</dbReference>
<evidence type="ECO:0000313" key="2">
    <source>
        <dbReference type="Proteomes" id="UP001607157"/>
    </source>
</evidence>
<keyword evidence="2" id="KW-1185">Reference proteome</keyword>
<name>A0ABW7I5K0_9RHOB</name>
<sequence>MVLAAGMSIFAKMKQGAALTGRGAMRNVDLRPISPCNAVLPEFFR</sequence>
<reference evidence="1 2" key="1">
    <citation type="submission" date="2024-10" db="EMBL/GenBank/DDBJ databases">
        <authorList>
            <person name="Yang X.-N."/>
        </authorList>
    </citation>
    <scope>NUCLEOTIDE SEQUENCE [LARGE SCALE GENOMIC DNA]</scope>
    <source>
        <strain evidence="1 2">CAU 1059</strain>
    </source>
</reference>